<protein>
    <recommendedName>
        <fullName evidence="4">Cytochrome c domain-containing protein</fullName>
    </recommendedName>
</protein>
<dbReference type="Proteomes" id="UP000320496">
    <property type="component" value="Chromosome"/>
</dbReference>
<evidence type="ECO:0000256" key="1">
    <source>
        <dbReference type="SAM" id="SignalP"/>
    </source>
</evidence>
<evidence type="ECO:0000313" key="3">
    <source>
        <dbReference type="Proteomes" id="UP000320496"/>
    </source>
</evidence>
<feature type="chain" id="PRO_5022183515" description="Cytochrome c domain-containing protein" evidence="1">
    <location>
        <begin position="34"/>
        <end position="445"/>
    </location>
</feature>
<name>A0A517Z6G8_9PLAN</name>
<gene>
    <name evidence="2" type="ORF">Mal4_23750</name>
</gene>
<feature type="signal peptide" evidence="1">
    <location>
        <begin position="1"/>
        <end position="33"/>
    </location>
</feature>
<proteinExistence type="predicted"/>
<dbReference type="EMBL" id="CP036275">
    <property type="protein sequence ID" value="QDU38055.1"/>
    <property type="molecule type" value="Genomic_DNA"/>
</dbReference>
<evidence type="ECO:0008006" key="4">
    <source>
        <dbReference type="Google" id="ProtNLM"/>
    </source>
</evidence>
<keyword evidence="1" id="KW-0732">Signal</keyword>
<keyword evidence="3" id="KW-1185">Reference proteome</keyword>
<evidence type="ECO:0000313" key="2">
    <source>
        <dbReference type="EMBL" id="QDU38055.1"/>
    </source>
</evidence>
<dbReference type="RefSeq" id="WP_145369378.1">
    <property type="nucleotide sequence ID" value="NZ_CP036275.1"/>
</dbReference>
<sequence precursor="true">MRQALPSAKRVRTATVGLILVLLAAADRNNVAAAPIEFEREPIDYQNAPVQDRIHQLKQKLERGEASLKFDERHGYLPAILDALDIPISSQVLVFSRTSLQIRRISPDTPRALYFDDDTYVGWIPGSDVIELMGTDPQQGEVFYTINQERAQPARILRDRGQCLICHASSRTQGVPGVLMRSVFADSRGQPQLGSGTFSIDHRSPFENRFGGWYVTGTHGDMRHMGNAISRDRGAPQKIDREAGANVRDLSGRFDVKRYLTPHSDLVALMVLAHQTQMHNYLTLASYETRLATHHDGIMNAALDRPDDYVSDTTQRRIASAGEKLVRYMLFCDEALLTAPIAGTSSYADDFQERAKRDSQGRSLRDLDLKTRLLKYPCSWLIDSPSFDALPPPVRNYVTARLREILTGKDESGECDHLTQQDRQAILEILTETKPDLWKADAGNR</sequence>
<organism evidence="2 3">
    <name type="scientific">Maioricimonas rarisocia</name>
    <dbReference type="NCBI Taxonomy" id="2528026"/>
    <lineage>
        <taxon>Bacteria</taxon>
        <taxon>Pseudomonadati</taxon>
        <taxon>Planctomycetota</taxon>
        <taxon>Planctomycetia</taxon>
        <taxon>Planctomycetales</taxon>
        <taxon>Planctomycetaceae</taxon>
        <taxon>Maioricimonas</taxon>
    </lineage>
</organism>
<reference evidence="2 3" key="1">
    <citation type="submission" date="2019-02" db="EMBL/GenBank/DDBJ databases">
        <title>Deep-cultivation of Planctomycetes and their phenomic and genomic characterization uncovers novel biology.</title>
        <authorList>
            <person name="Wiegand S."/>
            <person name="Jogler M."/>
            <person name="Boedeker C."/>
            <person name="Pinto D."/>
            <person name="Vollmers J."/>
            <person name="Rivas-Marin E."/>
            <person name="Kohn T."/>
            <person name="Peeters S.H."/>
            <person name="Heuer A."/>
            <person name="Rast P."/>
            <person name="Oberbeckmann S."/>
            <person name="Bunk B."/>
            <person name="Jeske O."/>
            <person name="Meyerdierks A."/>
            <person name="Storesund J.E."/>
            <person name="Kallscheuer N."/>
            <person name="Luecker S."/>
            <person name="Lage O.M."/>
            <person name="Pohl T."/>
            <person name="Merkel B.J."/>
            <person name="Hornburger P."/>
            <person name="Mueller R.-W."/>
            <person name="Bruemmer F."/>
            <person name="Labrenz M."/>
            <person name="Spormann A.M."/>
            <person name="Op den Camp H."/>
            <person name="Overmann J."/>
            <person name="Amann R."/>
            <person name="Jetten M.S.M."/>
            <person name="Mascher T."/>
            <person name="Medema M.H."/>
            <person name="Devos D.P."/>
            <person name="Kaster A.-K."/>
            <person name="Ovreas L."/>
            <person name="Rohde M."/>
            <person name="Galperin M.Y."/>
            <person name="Jogler C."/>
        </authorList>
    </citation>
    <scope>NUCLEOTIDE SEQUENCE [LARGE SCALE GENOMIC DNA]</scope>
    <source>
        <strain evidence="2 3">Mal4</strain>
    </source>
</reference>
<accession>A0A517Z6G8</accession>
<dbReference type="AlphaFoldDB" id="A0A517Z6G8"/>
<dbReference type="KEGG" id="mri:Mal4_23750"/>
<dbReference type="OrthoDB" id="229728at2"/>